<dbReference type="OrthoDB" id="9757976at2"/>
<dbReference type="KEGG" id="tki:TKV_c09690"/>
<dbReference type="PANTHER" id="PTHR44119">
    <property type="entry name" value="MAGNESIUM-CHELATASE SUBUNIT CHLH, CHLOROPLASTIC"/>
    <property type="match status" value="1"/>
</dbReference>
<dbReference type="EMBL" id="CP009170">
    <property type="protein sequence ID" value="AIS52146.1"/>
    <property type="molecule type" value="Genomic_DNA"/>
</dbReference>
<accession>A0A097AQN4</accession>
<dbReference type="GO" id="GO:0016851">
    <property type="term" value="F:magnesium chelatase activity"/>
    <property type="evidence" value="ECO:0007669"/>
    <property type="project" value="UniProtKB-EC"/>
</dbReference>
<evidence type="ECO:0000259" key="1">
    <source>
        <dbReference type="Pfam" id="PF02514"/>
    </source>
</evidence>
<dbReference type="STRING" id="2325.TKV_c09690"/>
<proteinExistence type="predicted"/>
<dbReference type="PANTHER" id="PTHR44119:SF1">
    <property type="entry name" value="MAGNESIUM-CHELATASE SUBUNIT CHLH, CHLOROPLASTIC"/>
    <property type="match status" value="1"/>
</dbReference>
<dbReference type="InterPro" id="IPR003672">
    <property type="entry name" value="CobN/Mg_chltase"/>
</dbReference>
<gene>
    <name evidence="2" type="primary">bchH</name>
    <name evidence="2" type="ORF">TKV_c09690</name>
</gene>
<dbReference type="HOGENOM" id="CLU_002017_1_2_9"/>
<dbReference type="Proteomes" id="UP000029669">
    <property type="component" value="Chromosome"/>
</dbReference>
<dbReference type="RefSeq" id="WP_049684944.1">
    <property type="nucleotide sequence ID" value="NZ_CP009170.1"/>
</dbReference>
<organism evidence="2 3">
    <name type="scientific">Thermoanaerobacter kivui</name>
    <name type="common">Acetogenium kivui</name>
    <dbReference type="NCBI Taxonomy" id="2325"/>
    <lineage>
        <taxon>Bacteria</taxon>
        <taxon>Bacillati</taxon>
        <taxon>Bacillota</taxon>
        <taxon>Clostridia</taxon>
        <taxon>Thermoanaerobacterales</taxon>
        <taxon>Thermoanaerobacteraceae</taxon>
        <taxon>Thermoanaerobacter</taxon>
    </lineage>
</organism>
<keyword evidence="3" id="KW-1185">Reference proteome</keyword>
<dbReference type="AlphaFoldDB" id="A0A097AQN4"/>
<sequence length="1210" mass="137398">MVDFLILSTIDNTRELREAMLEIRAEYGEILSVKKIYFSDWERGRIDPEKVEEAVKSARVILVDIRGQTEFTDRLRELITGSTATVVVLVGGSRDILSLTRMGSFSGADLPRREGRFDIEAYLKARKFAEIAKKLGAVLPVGKLKHMRNWVLACEYYAEGGKENLKNLLLFLLREYCGAKVEVRPPQKMPDWGIWWPPDRHFTDLKAFKTSVGWDEGKPAVGIFFYGGMHFDDCTPVVEALAKELGDEVNLIPVFSKAEHNLTALRACFFDEGRPAVDLVVNLQYFRLHGGPYGGAPEPTYQLLSELGVPVLTGFRSYTTEIGEWQKENRLNPLEITLGVMLPELDGCIEPVYVGGLVSLGEDGILGGEVKEVQALPEGIERLAGRIRKWFGLRRKPNAEKKVPIILYDYPPGEAKLGSAGYLDALESLRVFLEKLAACGYRVEIPTGDLGEFLLSRGVANTPKWQVAPPGIAVDAAVYRRWYSELPPDLRAQIERHWGEPPGTVMVRNDEILLPGVVVGNVFIGVQPSRGVHENPEKAYHDKELPPHHQYLCFYWWLQKEFRADCIIHWGMHGTLEFTKGKEAPVSRRCFPDILIGDVPHLYYYWVGNPSESTIAKRRSYAVTVSHASPPVVAAGLYGEYLELEELLAEYRKAEGRDKETLAGAIKEKAQVLSMPVGDLAELEVYLYRMKRRLIPKGLHVLDRQLEGEDLVNYLAALVRFDREVPSFYRMVAERMGFSYESLAREPEAFAAVDREVHQAIRRWLAGDETALPPEIGQYLAQVRENIARSQESAGLLSVLDGRYLLPNLAGDPVRSPEVYPVGRNMYEFDPRLIPTSLALKRGEEAVKAILERFYRTYGRYPETVGMVLWGFETLSTGGETIAQILAYLGVRLVRKESPWFKELELIPLEELGRPRVDVLVTICGIFRDICSPQIELINQAVELAANAPEPEDMNFVRKHSLEMEAEHGNVGRARVFGPHATEYATSMRALVESGVWREEKDLVESYDSSMCYCYYRGKVEENRALFARLVSTVDVVSQVRHNTEYEFTDLDHYYEFFGGLSRSVAEKKGETPEQWVVDTTEEIVEVSDVGLAIDRAVRTRLFNPRWIDEMLKHKYHGAQKIAERLEYLIGLKATTGQVSEWVFREALHRFLLDQDMRRRLAENNRFAALEIARRIAEAIRRGYLNCKDEELTGFQNAVLELEGWIEEKT</sequence>
<dbReference type="EC" id="6.6.1.1" evidence="2"/>
<feature type="domain" description="CobN/magnesium chelatase" evidence="1">
    <location>
        <begin position="155"/>
        <end position="1191"/>
    </location>
</feature>
<reference evidence="3" key="1">
    <citation type="journal article" date="2015" name="Genome Announc.">
        <title>Whole-Genome Sequences of 80 Environmental and Clinical Isolates of Burkholderia pseudomallei.</title>
        <authorList>
            <person name="Johnson S.L."/>
            <person name="Baker A.L."/>
            <person name="Chain P.S."/>
            <person name="Currie B.J."/>
            <person name="Daligault H.E."/>
            <person name="Davenport K.W."/>
            <person name="Davis C.B."/>
            <person name="Inglis T.J."/>
            <person name="Kaestli M."/>
            <person name="Koren S."/>
            <person name="Mayo M."/>
            <person name="Merritt A.J."/>
            <person name="Price E.P."/>
            <person name="Sarovich D.S."/>
            <person name="Warner J."/>
            <person name="Rosovitz M.J."/>
        </authorList>
    </citation>
    <scope>NUCLEOTIDE SEQUENCE [LARGE SCALE GENOMIC DNA]</scope>
    <source>
        <strain evidence="3">DSM 2030</strain>
    </source>
</reference>
<evidence type="ECO:0000313" key="2">
    <source>
        <dbReference type="EMBL" id="AIS52146.1"/>
    </source>
</evidence>
<name>A0A097AQN4_THEKI</name>
<protein>
    <submittedName>
        <fullName evidence="2">Magnesium-chelatase subunit H</fullName>
        <ecNumber evidence="2">6.6.1.1</ecNumber>
    </submittedName>
</protein>
<keyword evidence="2" id="KW-0436">Ligase</keyword>
<dbReference type="Pfam" id="PF02514">
    <property type="entry name" value="CobN-Mg_chel"/>
    <property type="match status" value="1"/>
</dbReference>
<dbReference type="eggNOG" id="COG1429">
    <property type="taxonomic scope" value="Bacteria"/>
</dbReference>
<dbReference type="CDD" id="cd10150">
    <property type="entry name" value="CobN_like"/>
    <property type="match status" value="1"/>
</dbReference>
<evidence type="ECO:0000313" key="3">
    <source>
        <dbReference type="Proteomes" id="UP000029669"/>
    </source>
</evidence>